<feature type="transmembrane region" description="Helical" evidence="4">
    <location>
        <begin position="382"/>
        <end position="400"/>
    </location>
</feature>
<dbReference type="Pfam" id="PF13432">
    <property type="entry name" value="TPR_16"/>
    <property type="match status" value="1"/>
</dbReference>
<dbReference type="InterPro" id="IPR052346">
    <property type="entry name" value="O-mannosyl-transferase_TMTC"/>
</dbReference>
<feature type="transmembrane region" description="Helical" evidence="4">
    <location>
        <begin position="12"/>
        <end position="31"/>
    </location>
</feature>
<dbReference type="EMBL" id="SJPF01000001">
    <property type="protein sequence ID" value="TWT39217.1"/>
    <property type="molecule type" value="Genomic_DNA"/>
</dbReference>
<keyword evidence="4" id="KW-0812">Transmembrane</keyword>
<keyword evidence="4" id="KW-1133">Transmembrane helix</keyword>
<dbReference type="PROSITE" id="PS50005">
    <property type="entry name" value="TPR"/>
    <property type="match status" value="2"/>
</dbReference>
<protein>
    <submittedName>
        <fullName evidence="5">TPR repeat-containing protein YrrB</fullName>
    </submittedName>
</protein>
<feature type="transmembrane region" description="Helical" evidence="4">
    <location>
        <begin position="224"/>
        <end position="245"/>
    </location>
</feature>
<dbReference type="AlphaFoldDB" id="A0A5C5VMD7"/>
<keyword evidence="4" id="KW-0472">Membrane</keyword>
<dbReference type="SUPFAM" id="SSF48452">
    <property type="entry name" value="TPR-like"/>
    <property type="match status" value="1"/>
</dbReference>
<evidence type="ECO:0000313" key="5">
    <source>
        <dbReference type="EMBL" id="TWT39217.1"/>
    </source>
</evidence>
<keyword evidence="1" id="KW-0677">Repeat</keyword>
<sequence>MSPSHANSPPLYRVHGFWIVMIVLLGAIFYANSFRGEFVFDDEMMLTHSQRLAASSWNSWVRPGPRVVGAATFGLNYRLGGINTFGYHLVNLVIHLSAALVLYWLVWRTFESARLSQRYAAVAIPLAGIITLVWTLHPLQTQSVTYIVQRYESLMGLFFLSMIACLIRGADSGKWSWYVASLGFCLLGMGTKEVMAAAPIMALWYDRVFLADSWRQLWRKRWGYYAFFLVALGALAFFLAWQWSVISRRGTLFNEQLSPLAYAMNQGPVILYYIRLAFWPQGQNLDYGWQPWDNHAALYAADLAIVILLCLTIWAVWKAPALGFLGGWFFIILAPSSSFAPIMDLAFEHRMYLPLLTLAAMAVVGGYELIVRYAPATQQFKIAATAAGAIALALGITTTLRNDVYDTPLTLWSDVMHKAPHHWRSYTNIGNYYARRNEYAKAMPFFTKAYELNPTDHRTLTNYASILETKRQDYRQAEICYQQAIDDNPRFGAARFNYGSMLIDQKRYAEAKEQLIEAYQISHDFPRMRLMLAAIEIEIGDKEQAKKYLREELAANPLEPIAHNLLGVCLAGQDDKQAAIHFLTAIQLAPQNIEAHNNVADLFVRVGRYDLARQHLQAALAVDPQNATIKRNLAAVRQALATPN</sequence>
<dbReference type="InterPro" id="IPR011990">
    <property type="entry name" value="TPR-like_helical_dom_sf"/>
</dbReference>
<evidence type="ECO:0000256" key="2">
    <source>
        <dbReference type="ARBA" id="ARBA00022803"/>
    </source>
</evidence>
<feature type="transmembrane region" description="Helical" evidence="4">
    <location>
        <begin position="351"/>
        <end position="370"/>
    </location>
</feature>
<dbReference type="Proteomes" id="UP000318878">
    <property type="component" value="Unassembled WGS sequence"/>
</dbReference>
<dbReference type="PANTHER" id="PTHR44227:SF3">
    <property type="entry name" value="PROTEIN O-MANNOSYL-TRANSFERASE TMTC4"/>
    <property type="match status" value="1"/>
</dbReference>
<name>A0A5C5VMD7_9BACT</name>
<reference evidence="5 6" key="1">
    <citation type="submission" date="2019-02" db="EMBL/GenBank/DDBJ databases">
        <title>Deep-cultivation of Planctomycetes and their phenomic and genomic characterization uncovers novel biology.</title>
        <authorList>
            <person name="Wiegand S."/>
            <person name="Jogler M."/>
            <person name="Boedeker C."/>
            <person name="Pinto D."/>
            <person name="Vollmers J."/>
            <person name="Rivas-Marin E."/>
            <person name="Kohn T."/>
            <person name="Peeters S.H."/>
            <person name="Heuer A."/>
            <person name="Rast P."/>
            <person name="Oberbeckmann S."/>
            <person name="Bunk B."/>
            <person name="Jeske O."/>
            <person name="Meyerdierks A."/>
            <person name="Storesund J.E."/>
            <person name="Kallscheuer N."/>
            <person name="Luecker S."/>
            <person name="Lage O.M."/>
            <person name="Pohl T."/>
            <person name="Merkel B.J."/>
            <person name="Hornburger P."/>
            <person name="Mueller R.-W."/>
            <person name="Bruemmer F."/>
            <person name="Labrenz M."/>
            <person name="Spormann A.M."/>
            <person name="Op Den Camp H."/>
            <person name="Overmann J."/>
            <person name="Amann R."/>
            <person name="Jetten M.S.M."/>
            <person name="Mascher T."/>
            <person name="Medema M.H."/>
            <person name="Devos D.P."/>
            <person name="Kaster A.-K."/>
            <person name="Ovreas L."/>
            <person name="Rohde M."/>
            <person name="Galperin M.Y."/>
            <person name="Jogler C."/>
        </authorList>
    </citation>
    <scope>NUCLEOTIDE SEQUENCE [LARGE SCALE GENOMIC DNA]</scope>
    <source>
        <strain evidence="5 6">Enr8</strain>
    </source>
</reference>
<accession>A0A5C5VMD7</accession>
<feature type="transmembrane region" description="Helical" evidence="4">
    <location>
        <begin position="177"/>
        <end position="204"/>
    </location>
</feature>
<evidence type="ECO:0000313" key="6">
    <source>
        <dbReference type="Proteomes" id="UP000318878"/>
    </source>
</evidence>
<evidence type="ECO:0000256" key="3">
    <source>
        <dbReference type="PROSITE-ProRule" id="PRU00339"/>
    </source>
</evidence>
<evidence type="ECO:0000256" key="1">
    <source>
        <dbReference type="ARBA" id="ARBA00022737"/>
    </source>
</evidence>
<comment type="caution">
    <text evidence="5">The sequence shown here is derived from an EMBL/GenBank/DDBJ whole genome shotgun (WGS) entry which is preliminary data.</text>
</comment>
<feature type="transmembrane region" description="Helical" evidence="4">
    <location>
        <begin position="257"/>
        <end position="276"/>
    </location>
</feature>
<dbReference type="PROSITE" id="PS50293">
    <property type="entry name" value="TPR_REGION"/>
    <property type="match status" value="1"/>
</dbReference>
<feature type="transmembrane region" description="Helical" evidence="4">
    <location>
        <begin position="85"/>
        <end position="107"/>
    </location>
</feature>
<dbReference type="SMART" id="SM00028">
    <property type="entry name" value="TPR"/>
    <property type="match status" value="6"/>
</dbReference>
<dbReference type="OrthoDB" id="232771at2"/>
<dbReference type="Pfam" id="PF07719">
    <property type="entry name" value="TPR_2"/>
    <property type="match status" value="1"/>
</dbReference>
<feature type="transmembrane region" description="Helical" evidence="4">
    <location>
        <begin position="296"/>
        <end position="317"/>
    </location>
</feature>
<proteinExistence type="predicted"/>
<feature type="repeat" description="TPR" evidence="3">
    <location>
        <begin position="423"/>
        <end position="456"/>
    </location>
</feature>
<feature type="repeat" description="TPR" evidence="3">
    <location>
        <begin position="593"/>
        <end position="626"/>
    </location>
</feature>
<dbReference type="InterPro" id="IPR019734">
    <property type="entry name" value="TPR_rpt"/>
</dbReference>
<feature type="transmembrane region" description="Helical" evidence="4">
    <location>
        <begin position="324"/>
        <end position="345"/>
    </location>
</feature>
<feature type="transmembrane region" description="Helical" evidence="4">
    <location>
        <begin position="119"/>
        <end position="139"/>
    </location>
</feature>
<dbReference type="PANTHER" id="PTHR44227">
    <property type="match status" value="1"/>
</dbReference>
<gene>
    <name evidence="5" type="primary">yrrB_3</name>
    <name evidence="5" type="ORF">Enr8_09130</name>
</gene>
<dbReference type="Pfam" id="PF14559">
    <property type="entry name" value="TPR_19"/>
    <property type="match status" value="1"/>
</dbReference>
<feature type="transmembrane region" description="Helical" evidence="4">
    <location>
        <begin position="151"/>
        <end position="170"/>
    </location>
</feature>
<dbReference type="Gene3D" id="1.25.40.10">
    <property type="entry name" value="Tetratricopeptide repeat domain"/>
    <property type="match status" value="1"/>
</dbReference>
<evidence type="ECO:0000256" key="4">
    <source>
        <dbReference type="SAM" id="Phobius"/>
    </source>
</evidence>
<keyword evidence="2 3" id="KW-0802">TPR repeat</keyword>
<keyword evidence="6" id="KW-1185">Reference proteome</keyword>
<organism evidence="5 6">
    <name type="scientific">Blastopirellula retiformator</name>
    <dbReference type="NCBI Taxonomy" id="2527970"/>
    <lineage>
        <taxon>Bacteria</taxon>
        <taxon>Pseudomonadati</taxon>
        <taxon>Planctomycetota</taxon>
        <taxon>Planctomycetia</taxon>
        <taxon>Pirellulales</taxon>
        <taxon>Pirellulaceae</taxon>
        <taxon>Blastopirellula</taxon>
    </lineage>
</organism>
<dbReference type="RefSeq" id="WP_146429405.1">
    <property type="nucleotide sequence ID" value="NZ_SJPF01000001.1"/>
</dbReference>
<dbReference type="InterPro" id="IPR013105">
    <property type="entry name" value="TPR_2"/>
</dbReference>